<proteinExistence type="predicted"/>
<evidence type="ECO:0000313" key="1">
    <source>
        <dbReference type="EMBL" id="UPW41208.1"/>
    </source>
</evidence>
<name>A0A976N2C7_9VIRU</name>
<dbReference type="EMBL" id="OM869558">
    <property type="protein sequence ID" value="UPW41208.1"/>
    <property type="molecule type" value="Genomic_DNA"/>
</dbReference>
<protein>
    <submittedName>
        <fullName evidence="1">DNA pilot protein</fullName>
    </submittedName>
</protein>
<sequence>MGIIGSALGALGSTSSSYGQNQGWSYGGTGSSGKAVMEFNREMMREANKFAAEEAQKNRDWQENMSNTAYQRAIKDMKAAGINPILAAQNGGAQTGAGATAHAQMAHGQTDYNSAAENWGMNSAYSYSNFAEALNGLASAIGSLAQSGLPNAEQIIQKLSSGAHSAVKEFNDNVSQTFYGAGRGAGRYDNRSKDGRLYDRYGHGREWK</sequence>
<accession>A0A976N2C7</accession>
<reference evidence="1" key="1">
    <citation type="submission" date="2022-02" db="EMBL/GenBank/DDBJ databases">
        <title>Towards deciphering the DNA virus diversity associated with rodent species in the families Cricetidae and Heteromyidae.</title>
        <authorList>
            <person name="Lund M."/>
            <person name="Larsen B.B."/>
            <person name="Gryseels S."/>
            <person name="Kraberger S."/>
            <person name="Rowsey D.M."/>
            <person name="Steger L."/>
            <person name="Yule K.M."/>
            <person name="Upham N.S."/>
            <person name="Worobey M."/>
            <person name="Van Doorslaer K."/>
            <person name="Varsani A."/>
        </authorList>
    </citation>
    <scope>NUCLEOTIDE SEQUENCE</scope>
    <source>
        <strain evidence="1">UA08Rod_4967</strain>
    </source>
</reference>
<organism evidence="1">
    <name type="scientific">Sigmofec virus UA08Rod_4967</name>
    <dbReference type="NCBI Taxonomy" id="2929413"/>
    <lineage>
        <taxon>Viruses</taxon>
        <taxon>Monodnaviria</taxon>
        <taxon>Sangervirae</taxon>
        <taxon>Phixviricota</taxon>
        <taxon>Malgrandaviricetes</taxon>
        <taxon>Petitvirales</taxon>
        <taxon>Microviridae</taxon>
    </lineage>
</organism>